<organism evidence="2 3">
    <name type="scientific">Aquitalea magnusonii</name>
    <dbReference type="NCBI Taxonomy" id="332411"/>
    <lineage>
        <taxon>Bacteria</taxon>
        <taxon>Pseudomonadati</taxon>
        <taxon>Pseudomonadota</taxon>
        <taxon>Betaproteobacteria</taxon>
        <taxon>Neisseriales</taxon>
        <taxon>Chromobacteriaceae</taxon>
        <taxon>Aquitalea</taxon>
    </lineage>
</organism>
<keyword evidence="3" id="KW-1185">Reference proteome</keyword>
<evidence type="ECO:0000313" key="3">
    <source>
        <dbReference type="Proteomes" id="UP000248395"/>
    </source>
</evidence>
<dbReference type="Proteomes" id="UP000248395">
    <property type="component" value="Unassembled WGS sequence"/>
</dbReference>
<protein>
    <recommendedName>
        <fullName evidence="4">J domain-containing protein</fullName>
    </recommendedName>
</protein>
<gene>
    <name evidence="2" type="ORF">DFR38_10535</name>
</gene>
<evidence type="ECO:0008006" key="4">
    <source>
        <dbReference type="Google" id="ProtNLM"/>
    </source>
</evidence>
<dbReference type="SUPFAM" id="SSF46565">
    <property type="entry name" value="Chaperone J-domain"/>
    <property type="match status" value="1"/>
</dbReference>
<accession>A0A318JLU9</accession>
<reference evidence="2 3" key="1">
    <citation type="submission" date="2018-05" db="EMBL/GenBank/DDBJ databases">
        <title>Genomic Encyclopedia of Type Strains, Phase IV (KMG-IV): sequencing the most valuable type-strain genomes for metagenomic binning, comparative biology and taxonomic classification.</title>
        <authorList>
            <person name="Goeker M."/>
        </authorList>
    </citation>
    <scope>NUCLEOTIDE SEQUENCE [LARGE SCALE GENOMIC DNA]</scope>
    <source>
        <strain evidence="2 3">DSM 25134</strain>
    </source>
</reference>
<dbReference type="Gene3D" id="1.10.287.110">
    <property type="entry name" value="DnaJ domain"/>
    <property type="match status" value="1"/>
</dbReference>
<name>A0A318JLU9_9NEIS</name>
<keyword evidence="1" id="KW-1133">Transmembrane helix</keyword>
<dbReference type="InterPro" id="IPR036869">
    <property type="entry name" value="J_dom_sf"/>
</dbReference>
<sequence length="226" mass="24902">MSQSLYDFLGVQNNAAPEAIRSAINSIAEKHRADGADATQARMLSLCAEILLFPEKRIEYDRRQREKLISDGNISNISCQDDLRRIDSSVLLVTLPIALSAPIMLFVAIGPLMVIAKAVAIAMYGVMSAIVGVIAARELYGNSKSDDPLPSFLIFLVIMVVFPVGYVWYMSCRSRYGLRGMLFMPIAISIISLFLFIYPAVRSDRIVSDVIAKQKELIINQGGVVP</sequence>
<keyword evidence="1" id="KW-0812">Transmembrane</keyword>
<feature type="transmembrane region" description="Helical" evidence="1">
    <location>
        <begin position="181"/>
        <end position="201"/>
    </location>
</feature>
<dbReference type="OrthoDB" id="9779889at2"/>
<feature type="transmembrane region" description="Helical" evidence="1">
    <location>
        <begin position="148"/>
        <end position="169"/>
    </location>
</feature>
<comment type="caution">
    <text evidence="2">The sequence shown here is derived from an EMBL/GenBank/DDBJ whole genome shotgun (WGS) entry which is preliminary data.</text>
</comment>
<dbReference type="AlphaFoldDB" id="A0A318JLU9"/>
<evidence type="ECO:0000256" key="1">
    <source>
        <dbReference type="SAM" id="Phobius"/>
    </source>
</evidence>
<proteinExistence type="predicted"/>
<evidence type="ECO:0000313" key="2">
    <source>
        <dbReference type="EMBL" id="PXX48999.1"/>
    </source>
</evidence>
<feature type="transmembrane region" description="Helical" evidence="1">
    <location>
        <begin position="90"/>
        <end position="109"/>
    </location>
</feature>
<feature type="transmembrane region" description="Helical" evidence="1">
    <location>
        <begin position="115"/>
        <end position="136"/>
    </location>
</feature>
<dbReference type="RefSeq" id="WP_146215937.1">
    <property type="nucleotide sequence ID" value="NZ_LNQU01000003.1"/>
</dbReference>
<dbReference type="EMBL" id="QJKC01000005">
    <property type="protein sequence ID" value="PXX48999.1"/>
    <property type="molecule type" value="Genomic_DNA"/>
</dbReference>
<keyword evidence="1" id="KW-0472">Membrane</keyword>